<reference evidence="3" key="1">
    <citation type="submission" date="2016-10" db="EMBL/GenBank/DDBJ databases">
        <authorList>
            <person name="Varghese N."/>
            <person name="Submissions S."/>
        </authorList>
    </citation>
    <scope>NUCLEOTIDE SEQUENCE [LARGE SCALE GENOMIC DNA]</scope>
    <source>
        <strain evidence="3">DSM 28453</strain>
    </source>
</reference>
<evidence type="ECO:0000256" key="1">
    <source>
        <dbReference type="SAM" id="MobiDB-lite"/>
    </source>
</evidence>
<name>A0A1I4C8L4_9RHOB</name>
<dbReference type="Proteomes" id="UP000198851">
    <property type="component" value="Unassembled WGS sequence"/>
</dbReference>
<organism evidence="2 3">
    <name type="scientific">Shimia haliotis</name>
    <dbReference type="NCBI Taxonomy" id="1280847"/>
    <lineage>
        <taxon>Bacteria</taxon>
        <taxon>Pseudomonadati</taxon>
        <taxon>Pseudomonadota</taxon>
        <taxon>Alphaproteobacteria</taxon>
        <taxon>Rhodobacterales</taxon>
        <taxon>Roseobacteraceae</taxon>
    </lineage>
</organism>
<protein>
    <submittedName>
        <fullName evidence="2">Uncharacterized protein</fullName>
    </submittedName>
</protein>
<accession>A0A1I4C8L4</accession>
<dbReference type="STRING" id="1280847.SAMN04488036_102127"/>
<gene>
    <name evidence="2" type="ORF">SAMN04488036_102127</name>
</gene>
<evidence type="ECO:0000313" key="3">
    <source>
        <dbReference type="Proteomes" id="UP000198851"/>
    </source>
</evidence>
<feature type="compositionally biased region" description="Basic and acidic residues" evidence="1">
    <location>
        <begin position="65"/>
        <end position="75"/>
    </location>
</feature>
<keyword evidence="3" id="KW-1185">Reference proteome</keyword>
<evidence type="ECO:0000313" key="2">
    <source>
        <dbReference type="EMBL" id="SFK77498.1"/>
    </source>
</evidence>
<sequence>MYDDIFAPLAAANSLHPTKMTPRERRAELCKILAIGYLRLRARKIGQHTENNRESSLHFLGARSVHAEPTHKEVP</sequence>
<dbReference type="OrthoDB" id="8453810at2"/>
<dbReference type="EMBL" id="FOSZ01000002">
    <property type="protein sequence ID" value="SFK77498.1"/>
    <property type="molecule type" value="Genomic_DNA"/>
</dbReference>
<feature type="region of interest" description="Disordered" evidence="1">
    <location>
        <begin position="49"/>
        <end position="75"/>
    </location>
</feature>
<proteinExistence type="predicted"/>
<dbReference type="AlphaFoldDB" id="A0A1I4C8L4"/>